<evidence type="ECO:0000313" key="1">
    <source>
        <dbReference type="EMBL" id="CRK99207.1"/>
    </source>
</evidence>
<gene>
    <name evidence="1" type="ORF">CLUMA_CG012522</name>
</gene>
<sequence length="63" mass="7532">MKNKNNNDVTYRRYNENRTIEMEDDGNDFLTPLFLPAALETYLNLNKDIESGNFKYSQCFDRM</sequence>
<dbReference type="Proteomes" id="UP000183832">
    <property type="component" value="Unassembled WGS sequence"/>
</dbReference>
<proteinExistence type="predicted"/>
<dbReference type="AlphaFoldDB" id="A0A1J1IG15"/>
<dbReference type="EMBL" id="CVRI01000049">
    <property type="protein sequence ID" value="CRK99207.1"/>
    <property type="molecule type" value="Genomic_DNA"/>
</dbReference>
<evidence type="ECO:0000313" key="2">
    <source>
        <dbReference type="Proteomes" id="UP000183832"/>
    </source>
</evidence>
<organism evidence="1 2">
    <name type="scientific">Clunio marinus</name>
    <dbReference type="NCBI Taxonomy" id="568069"/>
    <lineage>
        <taxon>Eukaryota</taxon>
        <taxon>Metazoa</taxon>
        <taxon>Ecdysozoa</taxon>
        <taxon>Arthropoda</taxon>
        <taxon>Hexapoda</taxon>
        <taxon>Insecta</taxon>
        <taxon>Pterygota</taxon>
        <taxon>Neoptera</taxon>
        <taxon>Endopterygota</taxon>
        <taxon>Diptera</taxon>
        <taxon>Nematocera</taxon>
        <taxon>Chironomoidea</taxon>
        <taxon>Chironomidae</taxon>
        <taxon>Clunio</taxon>
    </lineage>
</organism>
<protein>
    <submittedName>
        <fullName evidence="1">CLUMA_CG012522, isoform A</fullName>
    </submittedName>
</protein>
<name>A0A1J1IG15_9DIPT</name>
<keyword evidence="2" id="KW-1185">Reference proteome</keyword>
<reference evidence="1 2" key="1">
    <citation type="submission" date="2015-04" db="EMBL/GenBank/DDBJ databases">
        <authorList>
            <person name="Syromyatnikov M.Y."/>
            <person name="Popov V.N."/>
        </authorList>
    </citation>
    <scope>NUCLEOTIDE SEQUENCE [LARGE SCALE GENOMIC DNA]</scope>
</reference>
<accession>A0A1J1IG15</accession>